<gene>
    <name evidence="2" type="ORF">B4N89_05275</name>
</gene>
<dbReference type="AlphaFoldDB" id="A0A1T3NUM6"/>
<dbReference type="PROSITE" id="PS51819">
    <property type="entry name" value="VOC"/>
    <property type="match status" value="2"/>
</dbReference>
<evidence type="ECO:0000313" key="2">
    <source>
        <dbReference type="EMBL" id="OPC80435.1"/>
    </source>
</evidence>
<organism evidence="2 3">
    <name type="scientific">Embleya scabrispora</name>
    <dbReference type="NCBI Taxonomy" id="159449"/>
    <lineage>
        <taxon>Bacteria</taxon>
        <taxon>Bacillati</taxon>
        <taxon>Actinomycetota</taxon>
        <taxon>Actinomycetes</taxon>
        <taxon>Kitasatosporales</taxon>
        <taxon>Streptomycetaceae</taxon>
        <taxon>Embleya</taxon>
    </lineage>
</organism>
<sequence length="266" mass="27361">MTFRDTAWPEGTPCWVEVRVGDPKHTSAFYGALFGWDFLDRGEEYDHYLTASLDGRTVADIGPRFGEPANAPSAWLVCIAVESADAVAERIVRAGGTLTVAPTDVGTHGRFAVAADPGGAVFGIWQADEYFGAEVADVPGAAVWHRCLTRDFGAAQAFYVEVFGYTVTPEPSGSGGPDGGGPDAAAGVVLRLDGRPVAGLARAGAGAVSHWLVTFGVAELATAVAKVTASGGSVLTGPYDTSRGPSVLVADEQGTPFEVVAVSAAT</sequence>
<dbReference type="Pfam" id="PF18029">
    <property type="entry name" value="Glyoxalase_6"/>
    <property type="match status" value="1"/>
</dbReference>
<dbReference type="PANTHER" id="PTHR33993">
    <property type="entry name" value="GLYOXALASE-RELATED"/>
    <property type="match status" value="1"/>
</dbReference>
<proteinExistence type="predicted"/>
<dbReference type="InterPro" id="IPR052164">
    <property type="entry name" value="Anthracycline_SecMetBiosynth"/>
</dbReference>
<feature type="domain" description="VOC" evidence="1">
    <location>
        <begin position="12"/>
        <end position="127"/>
    </location>
</feature>
<reference evidence="2 3" key="1">
    <citation type="submission" date="2017-03" db="EMBL/GenBank/DDBJ databases">
        <title>Draft genome sequence of Streptomyces scabrisporus NF3, endophyte isolated from Amphipterygium adstringens.</title>
        <authorList>
            <person name="Vazquez M."/>
            <person name="Ceapa C.D."/>
            <person name="Rodriguez Luna D."/>
            <person name="Sanchez Esquivel S."/>
        </authorList>
    </citation>
    <scope>NUCLEOTIDE SEQUENCE [LARGE SCALE GENOMIC DNA]</scope>
    <source>
        <strain evidence="2 3">NF3</strain>
    </source>
</reference>
<dbReference type="InterPro" id="IPR029068">
    <property type="entry name" value="Glyas_Bleomycin-R_OHBP_Dase"/>
</dbReference>
<dbReference type="InterPro" id="IPR037523">
    <property type="entry name" value="VOC_core"/>
</dbReference>
<keyword evidence="3" id="KW-1185">Reference proteome</keyword>
<dbReference type="PANTHER" id="PTHR33993:SF10">
    <property type="entry name" value="CONSERVED PROTEIN"/>
    <property type="match status" value="1"/>
</dbReference>
<evidence type="ECO:0000259" key="1">
    <source>
        <dbReference type="PROSITE" id="PS51819"/>
    </source>
</evidence>
<evidence type="ECO:0000313" key="3">
    <source>
        <dbReference type="Proteomes" id="UP000190037"/>
    </source>
</evidence>
<dbReference type="EMBL" id="MWQN01000001">
    <property type="protein sequence ID" value="OPC80435.1"/>
    <property type="molecule type" value="Genomic_DNA"/>
</dbReference>
<feature type="domain" description="VOC" evidence="1">
    <location>
        <begin position="140"/>
        <end position="262"/>
    </location>
</feature>
<accession>A0A1T3NUM6</accession>
<dbReference type="STRING" id="159449.B4N89_05275"/>
<dbReference type="OrthoDB" id="9793039at2"/>
<dbReference type="CDD" id="cd07247">
    <property type="entry name" value="SgaA_N_like"/>
    <property type="match status" value="1"/>
</dbReference>
<dbReference type="SUPFAM" id="SSF54593">
    <property type="entry name" value="Glyoxalase/Bleomycin resistance protein/Dihydroxybiphenyl dioxygenase"/>
    <property type="match status" value="2"/>
</dbReference>
<dbReference type="Gene3D" id="3.10.180.10">
    <property type="entry name" value="2,3-Dihydroxybiphenyl 1,2-Dioxygenase, domain 1"/>
    <property type="match status" value="2"/>
</dbReference>
<dbReference type="RefSeq" id="WP_078974694.1">
    <property type="nucleotide sequence ID" value="NZ_MWQN01000001.1"/>
</dbReference>
<dbReference type="InterPro" id="IPR004360">
    <property type="entry name" value="Glyas_Fos-R_dOase_dom"/>
</dbReference>
<protein>
    <recommendedName>
        <fullName evidence="1">VOC domain-containing protein</fullName>
    </recommendedName>
</protein>
<comment type="caution">
    <text evidence="2">The sequence shown here is derived from an EMBL/GenBank/DDBJ whole genome shotgun (WGS) entry which is preliminary data.</text>
</comment>
<name>A0A1T3NUM6_9ACTN</name>
<dbReference type="Pfam" id="PF00903">
    <property type="entry name" value="Glyoxalase"/>
    <property type="match status" value="1"/>
</dbReference>
<dbReference type="InterPro" id="IPR041581">
    <property type="entry name" value="Glyoxalase_6"/>
</dbReference>
<dbReference type="Proteomes" id="UP000190037">
    <property type="component" value="Unassembled WGS sequence"/>
</dbReference>